<accession>A0A5B7DGE7</accession>
<organism evidence="1 2">
    <name type="scientific">Portunus trituberculatus</name>
    <name type="common">Swimming crab</name>
    <name type="synonym">Neptunus trituberculatus</name>
    <dbReference type="NCBI Taxonomy" id="210409"/>
    <lineage>
        <taxon>Eukaryota</taxon>
        <taxon>Metazoa</taxon>
        <taxon>Ecdysozoa</taxon>
        <taxon>Arthropoda</taxon>
        <taxon>Crustacea</taxon>
        <taxon>Multicrustacea</taxon>
        <taxon>Malacostraca</taxon>
        <taxon>Eumalacostraca</taxon>
        <taxon>Eucarida</taxon>
        <taxon>Decapoda</taxon>
        <taxon>Pleocyemata</taxon>
        <taxon>Brachyura</taxon>
        <taxon>Eubrachyura</taxon>
        <taxon>Portunoidea</taxon>
        <taxon>Portunidae</taxon>
        <taxon>Portuninae</taxon>
        <taxon>Portunus</taxon>
    </lineage>
</organism>
<reference evidence="1 2" key="1">
    <citation type="submission" date="2019-05" db="EMBL/GenBank/DDBJ databases">
        <title>Another draft genome of Portunus trituberculatus and its Hox gene families provides insights of decapod evolution.</title>
        <authorList>
            <person name="Jeong J.-H."/>
            <person name="Song I."/>
            <person name="Kim S."/>
            <person name="Choi T."/>
            <person name="Kim D."/>
            <person name="Ryu S."/>
            <person name="Kim W."/>
        </authorList>
    </citation>
    <scope>NUCLEOTIDE SEQUENCE [LARGE SCALE GENOMIC DNA]</scope>
    <source>
        <tissue evidence="1">Muscle</tissue>
    </source>
</reference>
<dbReference type="Proteomes" id="UP000324222">
    <property type="component" value="Unassembled WGS sequence"/>
</dbReference>
<comment type="caution">
    <text evidence="1">The sequence shown here is derived from an EMBL/GenBank/DDBJ whole genome shotgun (WGS) entry which is preliminary data.</text>
</comment>
<sequence>MDKSAQENLGTAELESQILSQNHSNTAAVPLCSTYQYLSVLRMGRQQIRSDAVGRDPSDSDWAVHNGLVILRENCNLCDGHPGPLAGTNGHSDALDALREGSSQVFSVHLPILEVLNALQSLARITRPLPASPPHLCCNHHHHTAAHLLVNHCTSQHHDSGHFKWLGKEDIEGVSRPRDAPEHSRSGRVSVLCQVGLVLADGGHDIRCWVDMGESSLHQTGKERERE</sequence>
<dbReference type="EMBL" id="VSRR010000845">
    <property type="protein sequence ID" value="MPC20176.1"/>
    <property type="molecule type" value="Genomic_DNA"/>
</dbReference>
<evidence type="ECO:0000313" key="2">
    <source>
        <dbReference type="Proteomes" id="UP000324222"/>
    </source>
</evidence>
<name>A0A5B7DGE7_PORTR</name>
<dbReference type="AlphaFoldDB" id="A0A5B7DGE7"/>
<keyword evidence="2" id="KW-1185">Reference proteome</keyword>
<proteinExistence type="predicted"/>
<gene>
    <name evidence="1" type="ORF">E2C01_013108</name>
</gene>
<evidence type="ECO:0000313" key="1">
    <source>
        <dbReference type="EMBL" id="MPC20176.1"/>
    </source>
</evidence>
<protein>
    <submittedName>
        <fullName evidence="1">Uncharacterized protein</fullName>
    </submittedName>
</protein>